<feature type="transmembrane region" description="Helical" evidence="3">
    <location>
        <begin position="527"/>
        <end position="545"/>
    </location>
</feature>
<organism evidence="4 5">
    <name type="scientific">Sus scrofa</name>
    <name type="common">Pig</name>
    <dbReference type="NCBI Taxonomy" id="9823"/>
    <lineage>
        <taxon>Eukaryota</taxon>
        <taxon>Metazoa</taxon>
        <taxon>Chordata</taxon>
        <taxon>Craniata</taxon>
        <taxon>Vertebrata</taxon>
        <taxon>Euteleostomi</taxon>
        <taxon>Mammalia</taxon>
        <taxon>Eutheria</taxon>
        <taxon>Laurasiatheria</taxon>
        <taxon>Artiodactyla</taxon>
        <taxon>Suina</taxon>
        <taxon>Suidae</taxon>
        <taxon>Sus</taxon>
    </lineage>
</organism>
<reference evidence="4 5" key="1">
    <citation type="submission" date="2017-08" db="EMBL/GenBank/DDBJ databases">
        <title>USMARCv1.0.</title>
        <authorList>
            <person name="Hannum G.I."/>
            <person name="Koren S."/>
            <person name="Schroeder S.G."/>
            <person name="Chin S.C."/>
            <person name="Nonneman D.J."/>
            <person name="Becker S.A."/>
            <person name="Rosen B.D."/>
            <person name="Bickhart D.M."/>
            <person name="Putnam N.H."/>
            <person name="Green R.E."/>
            <person name="Tuggle C.K."/>
            <person name="Liu H."/>
            <person name="Rohrer G.A."/>
            <person name="Warr A."/>
            <person name="Hall R."/>
            <person name="Kim K."/>
            <person name="Hume D.A."/>
            <person name="Talbot R."/>
            <person name="Chow W."/>
            <person name="Howe K."/>
            <person name="Schwartz A.S."/>
            <person name="Watson M."/>
            <person name="Archibald A.L."/>
            <person name="Phillippy A.M."/>
            <person name="Smith T.P.L."/>
        </authorList>
    </citation>
    <scope>NUCLEOTIDE SEQUENCE [LARGE SCALE GENOMIC DNA]</scope>
</reference>
<dbReference type="Ensembl" id="ENSSSCT00070023037.1">
    <property type="protein sequence ID" value="ENSSSCP00070019045.1"/>
    <property type="gene ID" value="ENSSSCG00070011800.1"/>
</dbReference>
<feature type="transmembrane region" description="Helical" evidence="3">
    <location>
        <begin position="221"/>
        <end position="243"/>
    </location>
</feature>
<name>A0A4X1TRV3_PIG</name>
<proteinExistence type="predicted"/>
<feature type="transmembrane region" description="Helical" evidence="3">
    <location>
        <begin position="249"/>
        <end position="273"/>
    </location>
</feature>
<dbReference type="AlphaFoldDB" id="A0A4X1TRV3"/>
<keyword evidence="3" id="KW-0812">Transmembrane</keyword>
<dbReference type="SUPFAM" id="SSF103473">
    <property type="entry name" value="MFS general substrate transporter"/>
    <property type="match status" value="1"/>
</dbReference>
<dbReference type="PANTHER" id="PTHR28658:SF3">
    <property type="entry name" value="TRANSMEMBRANE PROTEIN 180"/>
    <property type="match status" value="1"/>
</dbReference>
<comment type="subcellular location">
    <subcellularLocation>
        <location evidence="1">Membrane</location>
        <topology evidence="1">Multi-pass membrane protein</topology>
    </subcellularLocation>
</comment>
<dbReference type="RefSeq" id="XP_013839147.1">
    <property type="nucleotide sequence ID" value="XM_013983693.2"/>
</dbReference>
<reference evidence="4" key="2">
    <citation type="submission" date="2025-05" db="UniProtKB">
        <authorList>
            <consortium name="Ensembl"/>
        </authorList>
    </citation>
    <scope>IDENTIFICATION</scope>
</reference>
<feature type="transmembrane region" description="Helical" evidence="3">
    <location>
        <begin position="160"/>
        <end position="177"/>
    </location>
</feature>
<dbReference type="PANTHER" id="PTHR28658">
    <property type="entry name" value="TRANSMEMBRANE PROTEIN 180"/>
    <property type="match status" value="1"/>
</dbReference>
<dbReference type="Proteomes" id="UP000694727">
    <property type="component" value="Unplaced"/>
</dbReference>
<dbReference type="GeneID" id="100157822"/>
<dbReference type="Proteomes" id="UP000314985">
    <property type="component" value="Chromosome 14"/>
</dbReference>
<gene>
    <name evidence="4" type="primary">MFSD13A</name>
</gene>
<keyword evidence="3" id="KW-1133">Transmembrane helix</keyword>
<sequence length="576" mass="63268">MAATASARAPAEERVSGAAQSQSLGRGGGRGWRSSRRRARRRTGWHLARGSRGIRLRLPQLRDKDGQTACGSERPSVLLGLRLGWPPWSWVGPGPGCWACPQPWSMAPWPSSSPSCTTCSCFTMWTPLSQYTRSTKLPSGWERSGAGLSSRAVVLARVRALGWHGPLLALSFLAFWVPWAPAGLQFLLCLCLYDGFLTLVDLHHHALLADLALSAHDRTHLNFYCSLFSAAGSLSVFASYAFWNKEDFSSFRAFCVALAACSGLGFVGATRLLRRRVEAAGREPGCPSLAVDGGLGEEELLVGGKEAGSITLSQYLRQLARHRNFLWFVGMDLVQVFHCHFNSNFFPLFLEHLLSDHISLSTGSFLLGISYVAPHLNNLYFLPLCRRWGVYAVVRGLFLLKLGLSLLMLLAGPDHPGLLCLFIASNRVFTEGTCKLLTLVVTDLVDEDLVLNHRKQAASALLFGMVALVTKPGQTFAPLLGTWLLCFYTGHDLFQQPPLTPVGSAQPWPEPPAPPPAQAPALRQGCFYLLVLVPITCALLQLFTWSQFTLHGRRLHMVKAQRQNLARAQTLDVKTV</sequence>
<evidence type="ECO:0000256" key="1">
    <source>
        <dbReference type="ARBA" id="ARBA00004141"/>
    </source>
</evidence>
<dbReference type="InterPro" id="IPR036259">
    <property type="entry name" value="MFS_trans_sf"/>
</dbReference>
<dbReference type="CTD" id="75146"/>
<dbReference type="OrthoDB" id="62987at2759"/>
<dbReference type="Ensembl" id="ENSSSCT00025106353.1">
    <property type="protein sequence ID" value="ENSSSCP00025047731.1"/>
    <property type="gene ID" value="ENSSSCG00025076714.1"/>
</dbReference>
<feature type="transmembrane region" description="Helical" evidence="3">
    <location>
        <begin position="388"/>
        <end position="411"/>
    </location>
</feature>
<feature type="region of interest" description="Disordered" evidence="2">
    <location>
        <begin position="1"/>
        <end position="44"/>
    </location>
</feature>
<feature type="transmembrane region" description="Helical" evidence="3">
    <location>
        <begin position="325"/>
        <end position="346"/>
    </location>
</feature>
<keyword evidence="3" id="KW-0472">Membrane</keyword>
<evidence type="ECO:0000256" key="3">
    <source>
        <dbReference type="SAM" id="Phobius"/>
    </source>
</evidence>
<dbReference type="InterPro" id="IPR040035">
    <property type="entry name" value="TMEM180"/>
</dbReference>
<feature type="transmembrane region" description="Helical" evidence="3">
    <location>
        <begin position="183"/>
        <end position="200"/>
    </location>
</feature>
<feature type="transmembrane region" description="Helical" evidence="3">
    <location>
        <begin position="358"/>
        <end position="376"/>
    </location>
</feature>
<evidence type="ECO:0000313" key="4">
    <source>
        <dbReference type="Ensembl" id="ENSSSCP00070019045.1"/>
    </source>
</evidence>
<evidence type="ECO:0000313" key="5">
    <source>
        <dbReference type="Proteomes" id="UP000314985"/>
    </source>
</evidence>
<feature type="compositionally biased region" description="Basic residues" evidence="2">
    <location>
        <begin position="33"/>
        <end position="44"/>
    </location>
</feature>
<dbReference type="GO" id="GO:0016020">
    <property type="term" value="C:membrane"/>
    <property type="evidence" value="ECO:0007669"/>
    <property type="project" value="UniProtKB-SubCell"/>
</dbReference>
<dbReference type="Pfam" id="PF13347">
    <property type="entry name" value="MFS_2"/>
    <property type="match status" value="1"/>
</dbReference>
<protein>
    <submittedName>
        <fullName evidence="4">Major facilitator superfamily domain containing 13A</fullName>
    </submittedName>
</protein>
<accession>A0A4X1TRV3</accession>
<evidence type="ECO:0000256" key="2">
    <source>
        <dbReference type="SAM" id="MobiDB-lite"/>
    </source>
</evidence>